<dbReference type="GO" id="GO:0009225">
    <property type="term" value="P:nucleotide-sugar metabolic process"/>
    <property type="evidence" value="ECO:0007669"/>
    <property type="project" value="InterPro"/>
</dbReference>
<gene>
    <name evidence="11" type="primary">rfbB</name>
    <name evidence="10" type="ORF">EQW73_04230</name>
    <name evidence="11" type="ORF">EQW78_09455</name>
</gene>
<dbReference type="EMBL" id="SDJR01000003">
    <property type="protein sequence ID" value="RXR26712.1"/>
    <property type="molecule type" value="Genomic_DNA"/>
</dbReference>
<evidence type="ECO:0000256" key="4">
    <source>
        <dbReference type="ARBA" id="ARBA00011990"/>
    </source>
</evidence>
<dbReference type="EC" id="4.2.1.46" evidence="4 8"/>
<accession>A0A4Q1KY05</accession>
<evidence type="ECO:0000256" key="7">
    <source>
        <dbReference type="ARBA" id="ARBA00023239"/>
    </source>
</evidence>
<dbReference type="InterPro" id="IPR016040">
    <property type="entry name" value="NAD(P)-bd_dom"/>
</dbReference>
<dbReference type="PANTHER" id="PTHR43000">
    <property type="entry name" value="DTDP-D-GLUCOSE 4,6-DEHYDRATASE-RELATED"/>
    <property type="match status" value="1"/>
</dbReference>
<dbReference type="InterPro" id="IPR005888">
    <property type="entry name" value="dTDP_Gluc_deHydtase"/>
</dbReference>
<dbReference type="InterPro" id="IPR036291">
    <property type="entry name" value="NAD(P)-bd_dom_sf"/>
</dbReference>
<comment type="cofactor">
    <cofactor evidence="2 8">
        <name>NAD(+)</name>
        <dbReference type="ChEBI" id="CHEBI:57540"/>
    </cofactor>
</comment>
<comment type="similarity">
    <text evidence="3 8">Belongs to the NAD(P)-dependent epimerase/dehydratase family. dTDP-glucose dehydratase subfamily.</text>
</comment>
<dbReference type="Proteomes" id="UP000289805">
    <property type="component" value="Unassembled WGS sequence"/>
</dbReference>
<dbReference type="Pfam" id="PF16363">
    <property type="entry name" value="GDP_Man_Dehyd"/>
    <property type="match status" value="1"/>
</dbReference>
<comment type="caution">
    <text evidence="11">The sequence shown here is derived from an EMBL/GenBank/DDBJ whole genome shotgun (WGS) entry which is preliminary data.</text>
</comment>
<dbReference type="STRING" id="1713.GCA_000718325_00466"/>
<organism evidence="11 12">
    <name type="scientific">Oerskovia turbata</name>
    <dbReference type="NCBI Taxonomy" id="1713"/>
    <lineage>
        <taxon>Bacteria</taxon>
        <taxon>Bacillati</taxon>
        <taxon>Actinomycetota</taxon>
        <taxon>Actinomycetes</taxon>
        <taxon>Micrococcales</taxon>
        <taxon>Cellulomonadaceae</taxon>
        <taxon>Oerskovia</taxon>
    </lineage>
</organism>
<dbReference type="CDD" id="cd05246">
    <property type="entry name" value="dTDP_GD_SDR_e"/>
    <property type="match status" value="1"/>
</dbReference>
<sequence length="331" mass="36527">MRVLVTGGAGFIGSGFVRSTVAQRPDARVTVLDALTYAGDRSSLASVADDVTFVHGDVADAQLVDDLVAGSDVVVHFAAESHNDNSLLDPSPFVRTNVVGTFTLLEAVRRHGKRLHHVSTDEVYGDLALDDPVRFTESTAYEPSSPYSATKASSDLLVRAWVRSFGVHATISNCSNNYGPYQHVEKFIPRQITELLDGRAPRVYGAGLNVRDWIHVDDHNDAVWRIIDRGAPGETYLIGADGERSNLEIVRELLALFGRAADEIEFVADRAGHDLRYAIDSSRLRRELGWAPRFTDLTEGLASTVDWYRANEAWWRPAKEATEARYARSGQ</sequence>
<dbReference type="EMBL" id="SDJQ01000011">
    <property type="protein sequence ID" value="RXR34409.1"/>
    <property type="molecule type" value="Genomic_DNA"/>
</dbReference>
<dbReference type="Gene3D" id="3.90.25.10">
    <property type="entry name" value="UDP-galactose 4-epimerase, domain 1"/>
    <property type="match status" value="1"/>
</dbReference>
<evidence type="ECO:0000259" key="9">
    <source>
        <dbReference type="Pfam" id="PF16363"/>
    </source>
</evidence>
<dbReference type="GO" id="GO:0008460">
    <property type="term" value="F:dTDP-glucose 4,6-dehydratase activity"/>
    <property type="evidence" value="ECO:0007669"/>
    <property type="project" value="UniProtKB-EC"/>
</dbReference>
<protein>
    <recommendedName>
        <fullName evidence="5 8">dTDP-glucose 4,6-dehydratase</fullName>
        <ecNumber evidence="4 8">4.2.1.46</ecNumber>
    </recommendedName>
</protein>
<evidence type="ECO:0000313" key="11">
    <source>
        <dbReference type="EMBL" id="RXR34409.1"/>
    </source>
</evidence>
<evidence type="ECO:0000256" key="1">
    <source>
        <dbReference type="ARBA" id="ARBA00001539"/>
    </source>
</evidence>
<dbReference type="RefSeq" id="WP_030150028.1">
    <property type="nucleotide sequence ID" value="NZ_JOFV01000002.1"/>
</dbReference>
<dbReference type="OrthoDB" id="9801785at2"/>
<evidence type="ECO:0000313" key="10">
    <source>
        <dbReference type="EMBL" id="RXR26712.1"/>
    </source>
</evidence>
<evidence type="ECO:0000256" key="2">
    <source>
        <dbReference type="ARBA" id="ARBA00001911"/>
    </source>
</evidence>
<evidence type="ECO:0000256" key="6">
    <source>
        <dbReference type="ARBA" id="ARBA00023027"/>
    </source>
</evidence>
<comment type="catalytic activity">
    <reaction evidence="1 8">
        <text>dTDP-alpha-D-glucose = dTDP-4-dehydro-6-deoxy-alpha-D-glucose + H2O</text>
        <dbReference type="Rhea" id="RHEA:17221"/>
        <dbReference type="ChEBI" id="CHEBI:15377"/>
        <dbReference type="ChEBI" id="CHEBI:57477"/>
        <dbReference type="ChEBI" id="CHEBI:57649"/>
        <dbReference type="EC" id="4.2.1.46"/>
    </reaction>
</comment>
<evidence type="ECO:0000256" key="5">
    <source>
        <dbReference type="ARBA" id="ARBA00016977"/>
    </source>
</evidence>
<keyword evidence="6" id="KW-0520">NAD</keyword>
<keyword evidence="7 8" id="KW-0456">Lyase</keyword>
<evidence type="ECO:0000313" key="13">
    <source>
        <dbReference type="Proteomes" id="UP000290517"/>
    </source>
</evidence>
<keyword evidence="13" id="KW-1185">Reference proteome</keyword>
<reference evidence="12 13" key="1">
    <citation type="submission" date="2019-01" db="EMBL/GenBank/DDBJ databases">
        <title>Oerskovia turbata Genome sequencing and assembly.</title>
        <authorList>
            <person name="Dou T."/>
        </authorList>
    </citation>
    <scope>NUCLEOTIDE SEQUENCE [LARGE SCALE GENOMIC DNA]</scope>
    <source>
        <strain evidence="11 12">JCM12123</strain>
        <strain evidence="10 13">JCM3160</strain>
    </source>
</reference>
<feature type="domain" description="NAD(P)-binding" evidence="9">
    <location>
        <begin position="4"/>
        <end position="300"/>
    </location>
</feature>
<evidence type="ECO:0000256" key="8">
    <source>
        <dbReference type="RuleBase" id="RU004473"/>
    </source>
</evidence>
<dbReference type="SUPFAM" id="SSF51735">
    <property type="entry name" value="NAD(P)-binding Rossmann-fold domains"/>
    <property type="match status" value="1"/>
</dbReference>
<evidence type="ECO:0000313" key="12">
    <source>
        <dbReference type="Proteomes" id="UP000289805"/>
    </source>
</evidence>
<proteinExistence type="inferred from homology"/>
<dbReference type="Proteomes" id="UP000290517">
    <property type="component" value="Unassembled WGS sequence"/>
</dbReference>
<dbReference type="Gene3D" id="3.40.50.720">
    <property type="entry name" value="NAD(P)-binding Rossmann-like Domain"/>
    <property type="match status" value="1"/>
</dbReference>
<evidence type="ECO:0000256" key="3">
    <source>
        <dbReference type="ARBA" id="ARBA00008178"/>
    </source>
</evidence>
<dbReference type="NCBIfam" id="TIGR01181">
    <property type="entry name" value="dTDP_gluc_dehyt"/>
    <property type="match status" value="1"/>
</dbReference>
<name>A0A4Q1KY05_9CELL</name>
<dbReference type="AlphaFoldDB" id="A0A4Q1KY05"/>